<sequence length="52" mass="6323">MERQFYVYIMANKRNGTIYIGVTNDLARRIYEHREGLIEEFTSRYGLKMIVY</sequence>
<dbReference type="AlphaFoldDB" id="N0B0Q4"/>
<organism evidence="3 4">
    <name type="scientific">Hyphomicrobium denitrificans 1NES1</name>
    <dbReference type="NCBI Taxonomy" id="670307"/>
    <lineage>
        <taxon>Bacteria</taxon>
        <taxon>Pseudomonadati</taxon>
        <taxon>Pseudomonadota</taxon>
        <taxon>Alphaproteobacteria</taxon>
        <taxon>Hyphomicrobiales</taxon>
        <taxon>Hyphomicrobiaceae</taxon>
        <taxon>Hyphomicrobium</taxon>
    </lineage>
</organism>
<dbReference type="InterPro" id="IPR050190">
    <property type="entry name" value="UPF0213_domain"/>
</dbReference>
<proteinExistence type="inferred from homology"/>
<dbReference type="RefSeq" id="WP_015596516.1">
    <property type="nucleotide sequence ID" value="NC_021172.1"/>
</dbReference>
<dbReference type="HOGENOM" id="CLU_215841_0_0_5"/>
<evidence type="ECO:0000313" key="4">
    <source>
        <dbReference type="Proteomes" id="UP000005952"/>
    </source>
</evidence>
<gene>
    <name evidence="3" type="ORF">HYPDE_23963</name>
</gene>
<dbReference type="SUPFAM" id="SSF82771">
    <property type="entry name" value="GIY-YIG endonuclease"/>
    <property type="match status" value="1"/>
</dbReference>
<keyword evidence="4" id="KW-1185">Reference proteome</keyword>
<accession>N0B0Q4</accession>
<dbReference type="PROSITE" id="PS50164">
    <property type="entry name" value="GIY_YIG"/>
    <property type="match status" value="1"/>
</dbReference>
<dbReference type="Gene3D" id="3.40.1440.10">
    <property type="entry name" value="GIY-YIG endonuclease"/>
    <property type="match status" value="1"/>
</dbReference>
<reference evidence="3 4" key="1">
    <citation type="journal article" date="2013" name="Genome Announc.">
        <title>Genome sequences for three denitrifying bacterial strains isolated from a uranium- and nitrate-contaminated subsurface environment.</title>
        <authorList>
            <person name="Venkatramanan R."/>
            <person name="Prakash O."/>
            <person name="Woyke T."/>
            <person name="Chain P."/>
            <person name="Goodwin L.A."/>
            <person name="Watson D."/>
            <person name="Brooks S."/>
            <person name="Kostka J.E."/>
            <person name="Green S.J."/>
        </authorList>
    </citation>
    <scope>NUCLEOTIDE SEQUENCE [LARGE SCALE GENOMIC DNA]</scope>
    <source>
        <strain evidence="3 4">1NES1</strain>
    </source>
</reference>
<evidence type="ECO:0000256" key="1">
    <source>
        <dbReference type="ARBA" id="ARBA00007435"/>
    </source>
</evidence>
<dbReference type="PANTHER" id="PTHR34477:SF5">
    <property type="entry name" value="BSL5627 PROTEIN"/>
    <property type="match status" value="1"/>
</dbReference>
<dbReference type="STRING" id="670307.HYPDE_23963"/>
<dbReference type="eggNOG" id="COG2827">
    <property type="taxonomic scope" value="Bacteria"/>
</dbReference>
<dbReference type="PANTHER" id="PTHR34477">
    <property type="entry name" value="UPF0213 PROTEIN YHBQ"/>
    <property type="match status" value="1"/>
</dbReference>
<feature type="domain" description="GIY-YIG" evidence="2">
    <location>
        <begin position="3"/>
        <end position="52"/>
    </location>
</feature>
<dbReference type="EMBL" id="CP005587">
    <property type="protein sequence ID" value="AGK56478.1"/>
    <property type="molecule type" value="Genomic_DNA"/>
</dbReference>
<dbReference type="Pfam" id="PF01541">
    <property type="entry name" value="GIY-YIG"/>
    <property type="match status" value="1"/>
</dbReference>
<evidence type="ECO:0000313" key="3">
    <source>
        <dbReference type="EMBL" id="AGK56478.1"/>
    </source>
</evidence>
<evidence type="ECO:0000259" key="2">
    <source>
        <dbReference type="PROSITE" id="PS50164"/>
    </source>
</evidence>
<dbReference type="Proteomes" id="UP000005952">
    <property type="component" value="Chromosome"/>
</dbReference>
<name>N0B0Q4_9HYPH</name>
<dbReference type="InterPro" id="IPR000305">
    <property type="entry name" value="GIY-YIG_endonuc"/>
</dbReference>
<dbReference type="OrthoDB" id="287318at2"/>
<dbReference type="KEGG" id="hdt:HYPDE_23963"/>
<comment type="similarity">
    <text evidence="1">Belongs to the UPF0213 family.</text>
</comment>
<dbReference type="InterPro" id="IPR035901">
    <property type="entry name" value="GIY-YIG_endonuc_sf"/>
</dbReference>
<protein>
    <submittedName>
        <fullName evidence="3">Excinuclease ABC C subunit domain-containing protein</fullName>
    </submittedName>
</protein>